<dbReference type="Pfam" id="PF06966">
    <property type="entry name" value="DUF1295"/>
    <property type="match status" value="1"/>
</dbReference>
<keyword evidence="1" id="KW-1133">Transmembrane helix</keyword>
<proteinExistence type="predicted"/>
<dbReference type="InterPro" id="IPR010721">
    <property type="entry name" value="UstE-like"/>
</dbReference>
<reference evidence="2 3" key="1">
    <citation type="submission" date="2016-11" db="EMBL/GenBank/DDBJ databases">
        <title>Whole genomes of Flavobacteriaceae.</title>
        <authorList>
            <person name="Stine C."/>
            <person name="Li C."/>
            <person name="Tadesse D."/>
        </authorList>
    </citation>
    <scope>NUCLEOTIDE SEQUENCE [LARGE SCALE GENOMIC DNA]</scope>
    <source>
        <strain evidence="2 3">DSM 18292</strain>
    </source>
</reference>
<dbReference type="PANTHER" id="PTHR32251">
    <property type="entry name" value="3-OXO-5-ALPHA-STEROID 4-DEHYDROGENASE"/>
    <property type="match status" value="1"/>
</dbReference>
<accession>A0A226GWY1</accession>
<keyword evidence="3" id="KW-1185">Reference proteome</keyword>
<protein>
    <submittedName>
        <fullName evidence="2">Uncharacterized protein</fullName>
    </submittedName>
</protein>
<feature type="transmembrane region" description="Helical" evidence="1">
    <location>
        <begin position="148"/>
        <end position="175"/>
    </location>
</feature>
<dbReference type="Gene3D" id="1.20.120.1630">
    <property type="match status" value="1"/>
</dbReference>
<evidence type="ECO:0000256" key="1">
    <source>
        <dbReference type="SAM" id="Phobius"/>
    </source>
</evidence>
<feature type="transmembrane region" description="Helical" evidence="1">
    <location>
        <begin position="64"/>
        <end position="87"/>
    </location>
</feature>
<dbReference type="RefSeq" id="WP_089051445.1">
    <property type="nucleotide sequence ID" value="NZ_FXTV01000004.1"/>
</dbReference>
<comment type="caution">
    <text evidence="2">The sequence shown here is derived from an EMBL/GenBank/DDBJ whole genome shotgun (WGS) entry which is preliminary data.</text>
</comment>
<organism evidence="2 3">
    <name type="scientific">Flavobacterium hercynium</name>
    <dbReference type="NCBI Taxonomy" id="387094"/>
    <lineage>
        <taxon>Bacteria</taxon>
        <taxon>Pseudomonadati</taxon>
        <taxon>Bacteroidota</taxon>
        <taxon>Flavobacteriia</taxon>
        <taxon>Flavobacteriales</taxon>
        <taxon>Flavobacteriaceae</taxon>
        <taxon>Flavobacterium</taxon>
    </lineage>
</organism>
<sequence length="211" mass="24958">MKLSINFIINTHKILVSPIVLFLMWYYNNWSASAFLYLGLHGTYSLLWLLKQELYPDKRFEQKIPVWIGFLTPFLPLAAYYIAPFLLISKHIILPNWAFAAAPSLYTLGIFMHYISDAQKHYTLRLQKGIIDDGLFARTRNPNYLGEILIYASYALLSWHWLPFLILSLWVVYFFRNMHKKDRSMSRHANFSTYKNKTGMLFPKIDFTSRL</sequence>
<dbReference type="PROSITE" id="PS50244">
    <property type="entry name" value="S5A_REDUCTASE"/>
    <property type="match status" value="1"/>
</dbReference>
<name>A0A226GWY1_9FLAO</name>
<keyword evidence="1" id="KW-0472">Membrane</keyword>
<feature type="transmembrane region" description="Helical" evidence="1">
    <location>
        <begin position="7"/>
        <end position="27"/>
    </location>
</feature>
<gene>
    <name evidence="2" type="ORF">B0A66_19025</name>
</gene>
<dbReference type="Proteomes" id="UP000198345">
    <property type="component" value="Unassembled WGS sequence"/>
</dbReference>
<dbReference type="OrthoDB" id="9779233at2"/>
<keyword evidence="1" id="KW-0812">Transmembrane</keyword>
<dbReference type="EMBL" id="MUGW01000047">
    <property type="protein sequence ID" value="OXA85800.1"/>
    <property type="molecule type" value="Genomic_DNA"/>
</dbReference>
<dbReference type="PANTHER" id="PTHR32251:SF33">
    <property type="entry name" value="STEROID 5-ALPHA REDUCTASE C-TERMINAL DOMAIN-CONTAINING PROTEIN"/>
    <property type="match status" value="1"/>
</dbReference>
<dbReference type="AlphaFoldDB" id="A0A226GWY1"/>
<evidence type="ECO:0000313" key="3">
    <source>
        <dbReference type="Proteomes" id="UP000198345"/>
    </source>
</evidence>
<feature type="transmembrane region" description="Helical" evidence="1">
    <location>
        <begin position="94"/>
        <end position="115"/>
    </location>
</feature>
<evidence type="ECO:0000313" key="2">
    <source>
        <dbReference type="EMBL" id="OXA85800.1"/>
    </source>
</evidence>
<dbReference type="GO" id="GO:0016020">
    <property type="term" value="C:membrane"/>
    <property type="evidence" value="ECO:0007669"/>
    <property type="project" value="TreeGrafter"/>
</dbReference>